<reference evidence="1" key="1">
    <citation type="journal article" date="2007" name="PLoS Biol.">
        <title>Rate of evolution in brain-expressed genes in humans and other primates.</title>
        <authorList>
            <person name="Wang H.-Y."/>
            <person name="Chien H.-C."/>
            <person name="Osada N."/>
            <person name="Hashimoto K."/>
            <person name="Sugano S."/>
            <person name="Gojobori T."/>
            <person name="Chou C.-K."/>
            <person name="Tsai S.-F."/>
            <person name="Wu C.-I."/>
            <person name="Shen C.-K.J."/>
        </authorList>
    </citation>
    <scope>NUCLEOTIDE SEQUENCE</scope>
</reference>
<proteinExistence type="evidence at transcript level"/>
<sequence length="87" mass="9943">MESHSVVQARVQWRNLVSLQPPPPRFKRFPCPSLLSSWDYRSALPHPANFCIFLSRDGVSPCWPVWSQTPDLVIHPPRSPKVLGLQV</sequence>
<accession>I7GKC4</accession>
<dbReference type="AlphaFoldDB" id="I7GKC4"/>
<dbReference type="PANTHER" id="PTHR46254">
    <property type="entry name" value="PROTEIN GVQW1-RELATED"/>
    <property type="match status" value="1"/>
</dbReference>
<organism evidence="1">
    <name type="scientific">Macaca fascicularis</name>
    <name type="common">Crab-eating macaque</name>
    <name type="synonym">Cynomolgus monkey</name>
    <dbReference type="NCBI Taxonomy" id="9541"/>
    <lineage>
        <taxon>Eukaryota</taxon>
        <taxon>Metazoa</taxon>
        <taxon>Chordata</taxon>
        <taxon>Craniata</taxon>
        <taxon>Vertebrata</taxon>
        <taxon>Euteleostomi</taxon>
        <taxon>Mammalia</taxon>
        <taxon>Eutheria</taxon>
        <taxon>Euarchontoglires</taxon>
        <taxon>Primates</taxon>
        <taxon>Haplorrhini</taxon>
        <taxon>Catarrhini</taxon>
        <taxon>Cercopithecidae</taxon>
        <taxon>Cercopithecinae</taxon>
        <taxon>Macaca</taxon>
    </lineage>
</organism>
<evidence type="ECO:0000313" key="1">
    <source>
        <dbReference type="EMBL" id="BAE88480.1"/>
    </source>
</evidence>
<dbReference type="PANTHER" id="PTHR46254:SF6">
    <property type="entry name" value="HIGH MOBILITY GROUP AT-HOOK 2"/>
    <property type="match status" value="1"/>
</dbReference>
<dbReference type="EMBL" id="AB171417">
    <property type="protein sequence ID" value="BAE88480.1"/>
    <property type="molecule type" value="mRNA"/>
</dbReference>
<protein>
    <submittedName>
        <fullName evidence="1">Macaca fascicularis brain cDNA clone: QbsA-11963, similar to human actin filament associated protein (AFAP), transcriptvariant 1, mRNA, RefSeq: NM_021638.3</fullName>
    </submittedName>
</protein>
<name>I7GKC4_MACFA</name>